<dbReference type="EMBL" id="LABX01000011">
    <property type="protein sequence ID" value="KMO41065.1"/>
    <property type="molecule type" value="Genomic_DNA"/>
</dbReference>
<accession>A0A0J6T0V3</accession>
<proteinExistence type="predicted"/>
<evidence type="ECO:0000256" key="1">
    <source>
        <dbReference type="SAM" id="Phobius"/>
    </source>
</evidence>
<comment type="caution">
    <text evidence="2">The sequence shown here is derived from an EMBL/GenBank/DDBJ whole genome shotgun (WGS) entry which is preliminary data.</text>
</comment>
<evidence type="ECO:0000313" key="2">
    <source>
        <dbReference type="EMBL" id="KMO41065.1"/>
    </source>
</evidence>
<keyword evidence="1" id="KW-0812">Transmembrane</keyword>
<gene>
    <name evidence="2" type="ORF">VP06_01395</name>
</gene>
<keyword evidence="1" id="KW-1133">Transmembrane helix</keyword>
<dbReference type="Proteomes" id="UP000035929">
    <property type="component" value="Unassembled WGS sequence"/>
</dbReference>
<dbReference type="PATRIC" id="fig|270351.6.peg.414"/>
<organism evidence="2 3">
    <name type="scientific">Methylobacterium aquaticum</name>
    <dbReference type="NCBI Taxonomy" id="270351"/>
    <lineage>
        <taxon>Bacteria</taxon>
        <taxon>Pseudomonadati</taxon>
        <taxon>Pseudomonadota</taxon>
        <taxon>Alphaproteobacteria</taxon>
        <taxon>Hyphomicrobiales</taxon>
        <taxon>Methylobacteriaceae</taxon>
        <taxon>Methylobacterium</taxon>
    </lineage>
</organism>
<protein>
    <submittedName>
        <fullName evidence="2">Uncharacterized protein</fullName>
    </submittedName>
</protein>
<evidence type="ECO:0000313" key="3">
    <source>
        <dbReference type="Proteomes" id="UP000035929"/>
    </source>
</evidence>
<name>A0A0J6T0V3_9HYPH</name>
<dbReference type="AlphaFoldDB" id="A0A0J6T0V3"/>
<keyword evidence="1" id="KW-0472">Membrane</keyword>
<feature type="transmembrane region" description="Helical" evidence="1">
    <location>
        <begin position="6"/>
        <end position="29"/>
    </location>
</feature>
<dbReference type="RefSeq" id="WP_048462041.1">
    <property type="nucleotide sequence ID" value="NZ_LABX01000011.1"/>
</dbReference>
<reference evidence="2 3" key="1">
    <citation type="submission" date="2015-03" db="EMBL/GenBank/DDBJ databases">
        <title>Genome sequencing of Methylobacterium aquaticum DSM16371 type strain.</title>
        <authorList>
            <person name="Chaudhry V."/>
            <person name="Patil P.B."/>
        </authorList>
    </citation>
    <scope>NUCLEOTIDE SEQUENCE [LARGE SCALE GENOMIC DNA]</scope>
    <source>
        <strain evidence="2 3">DSM 16371</strain>
    </source>
</reference>
<sequence length="280" mass="29648">MIDLASPITVVALAAGLALAVIGVALVLVRRARAQARKAERRLGALFAEIDAALGERIDRSSGGSWRDQVGQGLRRLTAEASAGMTGDTAKAEPDWVRTAEHALAAAAGAVRAFQPGSEMAQVAERLRLVERIQATLSSLSALRDGADIENALVSGVLNDLLTTEPLIAAYFGRDPAMVPVTEGYRIAASALRLALFGHGYAVDTPAPLSILSSADVRQEAVDGRELRRLAGPKALANRMAARLLPGESLVVYPMVPGWSTRESRQAPTVAVWNRASWLN</sequence>